<organism evidence="2 3">
    <name type="scientific">Vitis vinifera</name>
    <name type="common">Grape</name>
    <dbReference type="NCBI Taxonomy" id="29760"/>
    <lineage>
        <taxon>Eukaryota</taxon>
        <taxon>Viridiplantae</taxon>
        <taxon>Streptophyta</taxon>
        <taxon>Embryophyta</taxon>
        <taxon>Tracheophyta</taxon>
        <taxon>Spermatophyta</taxon>
        <taxon>Magnoliopsida</taxon>
        <taxon>eudicotyledons</taxon>
        <taxon>Gunneridae</taxon>
        <taxon>Pentapetalae</taxon>
        <taxon>rosids</taxon>
        <taxon>Vitales</taxon>
        <taxon>Vitaceae</taxon>
        <taxon>Viteae</taxon>
        <taxon>Vitis</taxon>
    </lineage>
</organism>
<dbReference type="InParanoid" id="D7TG61"/>
<dbReference type="PaxDb" id="29760-VIT_00s0230g00160.t01"/>
<evidence type="ECO:0000313" key="3">
    <source>
        <dbReference type="Proteomes" id="UP000009183"/>
    </source>
</evidence>
<dbReference type="Proteomes" id="UP000009183">
    <property type="component" value="Unassembled WGS sequence, unordered"/>
</dbReference>
<name>D7TG61_VITVI</name>
<reference evidence="3" key="1">
    <citation type="journal article" date="2007" name="Nature">
        <title>The grapevine genome sequence suggests ancestral hexaploidization in major angiosperm phyla.</title>
        <authorList>
            <consortium name="The French-Italian Public Consortium for Grapevine Genome Characterization."/>
            <person name="Jaillon O."/>
            <person name="Aury J.-M."/>
            <person name="Noel B."/>
            <person name="Policriti A."/>
            <person name="Clepet C."/>
            <person name="Casagrande A."/>
            <person name="Choisne N."/>
            <person name="Aubourg S."/>
            <person name="Vitulo N."/>
            <person name="Jubin C."/>
            <person name="Vezzi A."/>
            <person name="Legeai F."/>
            <person name="Hugueney P."/>
            <person name="Dasilva C."/>
            <person name="Horner D."/>
            <person name="Mica E."/>
            <person name="Jublot D."/>
            <person name="Poulain J."/>
            <person name="Bruyere C."/>
            <person name="Billault A."/>
            <person name="Segurens B."/>
            <person name="Gouyvenoux M."/>
            <person name="Ugarte E."/>
            <person name="Cattonaro F."/>
            <person name="Anthouard V."/>
            <person name="Vico V."/>
            <person name="Del Fabbro C."/>
            <person name="Alaux M."/>
            <person name="Di Gaspero G."/>
            <person name="Dumas V."/>
            <person name="Felice N."/>
            <person name="Paillard S."/>
            <person name="Juman I."/>
            <person name="Moroldo M."/>
            <person name="Scalabrin S."/>
            <person name="Canaguier A."/>
            <person name="Le Clainche I."/>
            <person name="Malacrida G."/>
            <person name="Durand E."/>
            <person name="Pesole G."/>
            <person name="Laucou V."/>
            <person name="Chatelet P."/>
            <person name="Merdinoglu D."/>
            <person name="Delledonne M."/>
            <person name="Pezzotti M."/>
            <person name="Lecharny A."/>
            <person name="Scarpelli C."/>
            <person name="Artiguenave F."/>
            <person name="Pe M.E."/>
            <person name="Valle G."/>
            <person name="Morgante M."/>
            <person name="Caboche M."/>
            <person name="Adam-Blondon A.-F."/>
            <person name="Weissenbach J."/>
            <person name="Quetier F."/>
            <person name="Wincker P."/>
        </authorList>
    </citation>
    <scope>NUCLEOTIDE SEQUENCE [LARGE SCALE GENOMIC DNA]</scope>
    <source>
        <strain evidence="3">cv. Pinot noir / PN40024</strain>
    </source>
</reference>
<evidence type="ECO:0000256" key="1">
    <source>
        <dbReference type="SAM" id="MobiDB-lite"/>
    </source>
</evidence>
<feature type="region of interest" description="Disordered" evidence="1">
    <location>
        <begin position="1"/>
        <end position="29"/>
    </location>
</feature>
<dbReference type="AlphaFoldDB" id="D7TG61"/>
<dbReference type="HOGENOM" id="CLU_3261604_0_0_1"/>
<sequence length="42" mass="4615">MESETWHSLVATANRHSNGRVKSTQSGAYSSEVRNGTFKICS</sequence>
<evidence type="ECO:0000313" key="2">
    <source>
        <dbReference type="EMBL" id="CBI29484.3"/>
    </source>
</evidence>
<gene>
    <name evidence="2" type="ORF">VIT_00s0230g00160</name>
</gene>
<feature type="compositionally biased region" description="Polar residues" evidence="1">
    <location>
        <begin position="14"/>
        <end position="29"/>
    </location>
</feature>
<dbReference type="EMBL" id="FN595786">
    <property type="protein sequence ID" value="CBI29484.3"/>
    <property type="molecule type" value="Genomic_DNA"/>
</dbReference>
<keyword evidence="3" id="KW-1185">Reference proteome</keyword>
<protein>
    <submittedName>
        <fullName evidence="2">Uncharacterized protein</fullName>
    </submittedName>
</protein>
<accession>D7TG61</accession>
<proteinExistence type="predicted"/>